<keyword evidence="3" id="KW-0479">Metal-binding</keyword>
<evidence type="ECO:0000313" key="6">
    <source>
        <dbReference type="EMBL" id="MEK0084420.1"/>
    </source>
</evidence>
<dbReference type="Gene3D" id="1.20.120.10">
    <property type="entry name" value="Cytochrome c/b562"/>
    <property type="match status" value="1"/>
</dbReference>
<dbReference type="SUPFAM" id="SSF47175">
    <property type="entry name" value="Cytochromes"/>
    <property type="match status" value="1"/>
</dbReference>
<dbReference type="InterPro" id="IPR012127">
    <property type="entry name" value="Cyt_c_prime"/>
</dbReference>
<keyword evidence="4" id="KW-0249">Electron transport</keyword>
<gene>
    <name evidence="6" type="ORF">U1T56_14780</name>
</gene>
<keyword evidence="5" id="KW-0408">Iron</keyword>
<sequence length="155" mass="16266">MDKRMIALLTGALALGSVGPGMTQEQPKATGIVAVRQMTMKANGDHMGAIKAILTEQPQLVKRVAWHAEAITEGVEYVPELFPEGSDQPPTAALPAVWKDQKGFKAAAAKAENLAKKLAETAKGGDVQATLAAFAALGKEGCGGCHETFRKKPQS</sequence>
<evidence type="ECO:0000256" key="5">
    <source>
        <dbReference type="ARBA" id="ARBA00023004"/>
    </source>
</evidence>
<keyword evidence="2" id="KW-0349">Heme</keyword>
<dbReference type="InterPro" id="IPR010980">
    <property type="entry name" value="Cyt_c/b562"/>
</dbReference>
<name>A0ABU8XVG8_9PROT</name>
<dbReference type="PROSITE" id="PS51009">
    <property type="entry name" value="CYTCII"/>
    <property type="match status" value="1"/>
</dbReference>
<evidence type="ECO:0000256" key="3">
    <source>
        <dbReference type="ARBA" id="ARBA00022723"/>
    </source>
</evidence>
<reference evidence="6 7" key="1">
    <citation type="submission" date="2024-01" db="EMBL/GenBank/DDBJ databases">
        <title>Multi-omics insights into the function and evolution of sodium benzoate biodegradation pathways in Benzoatithermus flavus gen. nov., sp. nov. from hot spring.</title>
        <authorList>
            <person name="Hu C.-J."/>
            <person name="Li W.-J."/>
        </authorList>
    </citation>
    <scope>NUCLEOTIDE SEQUENCE [LARGE SCALE GENOMIC DNA]</scope>
    <source>
        <strain evidence="6 7">SYSU G07066</strain>
    </source>
</reference>
<organism evidence="6 7">
    <name type="scientific">Benzoatithermus flavus</name>
    <dbReference type="NCBI Taxonomy" id="3108223"/>
    <lineage>
        <taxon>Bacteria</taxon>
        <taxon>Pseudomonadati</taxon>
        <taxon>Pseudomonadota</taxon>
        <taxon>Alphaproteobacteria</taxon>
        <taxon>Geminicoccales</taxon>
        <taxon>Geminicoccaceae</taxon>
        <taxon>Benzoatithermus</taxon>
    </lineage>
</organism>
<evidence type="ECO:0000313" key="7">
    <source>
        <dbReference type="Proteomes" id="UP001375743"/>
    </source>
</evidence>
<dbReference type="RefSeq" id="WP_418160267.1">
    <property type="nucleotide sequence ID" value="NZ_JBBLZC010000014.1"/>
</dbReference>
<keyword evidence="1" id="KW-0813">Transport</keyword>
<evidence type="ECO:0000256" key="1">
    <source>
        <dbReference type="ARBA" id="ARBA00022448"/>
    </source>
</evidence>
<dbReference type="InterPro" id="IPR002321">
    <property type="entry name" value="Cyt_c_II"/>
</dbReference>
<dbReference type="PIRSF" id="PIRSF000027">
    <property type="entry name" value="Cytc_c_prime"/>
    <property type="match status" value="1"/>
</dbReference>
<protein>
    <submittedName>
        <fullName evidence="6">Cytochrome c</fullName>
    </submittedName>
</protein>
<keyword evidence="7" id="KW-1185">Reference proteome</keyword>
<comment type="caution">
    <text evidence="6">The sequence shown here is derived from an EMBL/GenBank/DDBJ whole genome shotgun (WGS) entry which is preliminary data.</text>
</comment>
<evidence type="ECO:0000256" key="2">
    <source>
        <dbReference type="ARBA" id="ARBA00022617"/>
    </source>
</evidence>
<dbReference type="Pfam" id="PF01322">
    <property type="entry name" value="Cytochrom_C_2"/>
    <property type="match status" value="1"/>
</dbReference>
<proteinExistence type="predicted"/>
<dbReference type="EMBL" id="JBBLZC010000014">
    <property type="protein sequence ID" value="MEK0084420.1"/>
    <property type="molecule type" value="Genomic_DNA"/>
</dbReference>
<dbReference type="Proteomes" id="UP001375743">
    <property type="component" value="Unassembled WGS sequence"/>
</dbReference>
<accession>A0ABU8XVG8</accession>
<evidence type="ECO:0000256" key="4">
    <source>
        <dbReference type="ARBA" id="ARBA00022982"/>
    </source>
</evidence>